<dbReference type="Proteomes" id="UP001139411">
    <property type="component" value="Unassembled WGS sequence"/>
</dbReference>
<organism evidence="3 4">
    <name type="scientific">Dyadobacter chenhuakuii</name>
    <dbReference type="NCBI Taxonomy" id="2909339"/>
    <lineage>
        <taxon>Bacteria</taxon>
        <taxon>Pseudomonadati</taxon>
        <taxon>Bacteroidota</taxon>
        <taxon>Cytophagia</taxon>
        <taxon>Cytophagales</taxon>
        <taxon>Spirosomataceae</taxon>
        <taxon>Dyadobacter</taxon>
    </lineage>
</organism>
<gene>
    <name evidence="3" type="ORF">L0661_07350</name>
</gene>
<keyword evidence="1" id="KW-0812">Transmembrane</keyword>
<evidence type="ECO:0000313" key="4">
    <source>
        <dbReference type="Proteomes" id="UP001139411"/>
    </source>
</evidence>
<proteinExistence type="predicted"/>
<dbReference type="Pfam" id="PF07584">
    <property type="entry name" value="BatA"/>
    <property type="match status" value="1"/>
</dbReference>
<keyword evidence="1" id="KW-1133">Transmembrane helix</keyword>
<dbReference type="EMBL" id="JAKFFV010000004">
    <property type="protein sequence ID" value="MCF2498117.1"/>
    <property type="molecule type" value="Genomic_DNA"/>
</dbReference>
<evidence type="ECO:0000256" key="1">
    <source>
        <dbReference type="SAM" id="Phobius"/>
    </source>
</evidence>
<dbReference type="PANTHER" id="PTHR37464:SF1">
    <property type="entry name" value="BLL2463 PROTEIN"/>
    <property type="match status" value="1"/>
</dbReference>
<dbReference type="InterPro" id="IPR011933">
    <property type="entry name" value="Double_TM_dom"/>
</dbReference>
<dbReference type="InterPro" id="IPR024163">
    <property type="entry name" value="Aerotolerance_reg_N"/>
</dbReference>
<keyword evidence="1" id="KW-0472">Membrane</keyword>
<evidence type="ECO:0000259" key="2">
    <source>
        <dbReference type="Pfam" id="PF07584"/>
    </source>
</evidence>
<dbReference type="RefSeq" id="WP_235177311.1">
    <property type="nucleotide sequence ID" value="NZ_JAKFFV010000004.1"/>
</dbReference>
<comment type="caution">
    <text evidence="3">The sequence shown here is derived from an EMBL/GenBank/DDBJ whole genome shotgun (WGS) entry which is preliminary data.</text>
</comment>
<accession>A0A9X1QCU2</accession>
<dbReference type="PANTHER" id="PTHR37464">
    <property type="entry name" value="BLL2463 PROTEIN"/>
    <property type="match status" value="1"/>
</dbReference>
<feature type="domain" description="Aerotolerance regulator N-terminal" evidence="2">
    <location>
        <begin position="1"/>
        <end position="76"/>
    </location>
</feature>
<dbReference type="AlphaFoldDB" id="A0A9X1QCU2"/>
<dbReference type="NCBIfam" id="TIGR02226">
    <property type="entry name" value="two_anch"/>
    <property type="match status" value="1"/>
</dbReference>
<reference evidence="3" key="1">
    <citation type="submission" date="2022-01" db="EMBL/GenBank/DDBJ databases">
        <title>Novel species in genus Dyadobacter.</title>
        <authorList>
            <person name="Ma C."/>
        </authorList>
    </citation>
    <scope>NUCLEOTIDE SEQUENCE</scope>
    <source>
        <strain evidence="3">CY357</strain>
    </source>
</reference>
<name>A0A9X1QCU2_9BACT</name>
<evidence type="ECO:0000313" key="3">
    <source>
        <dbReference type="EMBL" id="MCF2498117.1"/>
    </source>
</evidence>
<feature type="transmembrane region" description="Helical" evidence="1">
    <location>
        <begin position="6"/>
        <end position="25"/>
    </location>
</feature>
<sequence length="374" mass="42677">MGFLNPYMLWGMLAVALPVIIHFWYQKKGKQIAWAASQWLADKTSLKHRGIRIDEIPLLLIRCLLVILLSMLLSGPILNQFGRDQEKEQVHLVQADPKVTSDFRFELENALQRKERVVFISDDLKPLADLTNIPETKGSLFFLQQNINSIVGDITHLNLYLLNNQDISRLPKILIPGTYKLYAVKDSAQQAENPLIGFAQKMGRDNINVLIDYENQGEAETVQAGLEALKDVFEIPISIDMATGLKSKYDWIFTDKPITLRNEQTLYVIPQKGIDNQVFGNVITVSDSLRLATSAMVQNGQLPEWLGEMLITHYQLDKNLRPLSQRQLESAFGSVEPLKEQHSDGLYQWLLLLFVLVVMLERWISLNHKTVRNA</sequence>
<feature type="transmembrane region" description="Helical" evidence="1">
    <location>
        <begin position="56"/>
        <end position="78"/>
    </location>
</feature>
<protein>
    <submittedName>
        <fullName evidence="3">BatA domain-containing protein</fullName>
    </submittedName>
</protein>
<feature type="transmembrane region" description="Helical" evidence="1">
    <location>
        <begin position="346"/>
        <end position="364"/>
    </location>
</feature>